<keyword evidence="2" id="KW-0238">DNA-binding</keyword>
<evidence type="ECO:0000259" key="1">
    <source>
        <dbReference type="PROSITE" id="PS50943"/>
    </source>
</evidence>
<dbReference type="GO" id="GO:0003677">
    <property type="term" value="F:DNA binding"/>
    <property type="evidence" value="ECO:0007669"/>
    <property type="project" value="UniProtKB-KW"/>
</dbReference>
<gene>
    <name evidence="2" type="ORF">FHX37_1000</name>
</gene>
<dbReference type="Proteomes" id="UP000317422">
    <property type="component" value="Unassembled WGS sequence"/>
</dbReference>
<keyword evidence="3" id="KW-1185">Reference proteome</keyword>
<proteinExistence type="predicted"/>
<name>A0A543NH76_9ACTN</name>
<dbReference type="PROSITE" id="PS50943">
    <property type="entry name" value="HTH_CROC1"/>
    <property type="match status" value="1"/>
</dbReference>
<reference evidence="2 3" key="1">
    <citation type="submission" date="2019-06" db="EMBL/GenBank/DDBJ databases">
        <title>Sequencing the genomes of 1000 actinobacteria strains.</title>
        <authorList>
            <person name="Klenk H.-P."/>
        </authorList>
    </citation>
    <scope>NUCLEOTIDE SEQUENCE [LARGE SCALE GENOMIC DNA]</scope>
    <source>
        <strain evidence="2 3">DSM 45015</strain>
    </source>
</reference>
<organism evidence="2 3">
    <name type="scientific">Haloactinospora alba</name>
    <dbReference type="NCBI Taxonomy" id="405555"/>
    <lineage>
        <taxon>Bacteria</taxon>
        <taxon>Bacillati</taxon>
        <taxon>Actinomycetota</taxon>
        <taxon>Actinomycetes</taxon>
        <taxon>Streptosporangiales</taxon>
        <taxon>Nocardiopsidaceae</taxon>
        <taxon>Haloactinospora</taxon>
    </lineage>
</organism>
<sequence length="388" mass="42832">MAARRVGLSQHRKSAGYSQEKLAELLGVERSTVVRWERAETDPQPWIRPKLARALKVTPEELRTLLDDVTVPQAQPGERMQYVLEHPSQVDLVAVASLHEHIRQVDEQYHTVPSTALLSSAGQLHGQVRFLCENAANPRVRKALLEVEAESATIMSQLVWDVSQRRDHAAPLAYLDEAIEAARQARDASTEAYATLRKSYLALYGDKSPEHGTILAASAAEIATPVSPALTGLSLLHVAEGRAMLGDHAACEQALAKAEAQFDRPSAHDVAAEYYTRTEFHRLAGSCYLFLGRPERAEPLLRTTSHALAEQKKSQAIAYGNLTLALIRQHKLDEAATTMHRTIDAVELTRGGGGLNLAFTAGQELRPWRHEPWVHDVQDRLLALMAAI</sequence>
<feature type="domain" description="HTH cro/C1-type" evidence="1">
    <location>
        <begin position="8"/>
        <end position="62"/>
    </location>
</feature>
<dbReference type="Pfam" id="PF01381">
    <property type="entry name" value="HTH_3"/>
    <property type="match status" value="1"/>
</dbReference>
<comment type="caution">
    <text evidence="2">The sequence shown here is derived from an EMBL/GenBank/DDBJ whole genome shotgun (WGS) entry which is preliminary data.</text>
</comment>
<dbReference type="RefSeq" id="WP_141922369.1">
    <property type="nucleotide sequence ID" value="NZ_VFQC01000001.1"/>
</dbReference>
<dbReference type="CDD" id="cd00093">
    <property type="entry name" value="HTH_XRE"/>
    <property type="match status" value="1"/>
</dbReference>
<evidence type="ECO:0000313" key="2">
    <source>
        <dbReference type="EMBL" id="TQN31110.1"/>
    </source>
</evidence>
<protein>
    <submittedName>
        <fullName evidence="2">DNA-binding XRE family transcriptional regulator</fullName>
    </submittedName>
</protein>
<dbReference type="SUPFAM" id="SSF47413">
    <property type="entry name" value="lambda repressor-like DNA-binding domains"/>
    <property type="match status" value="1"/>
</dbReference>
<dbReference type="EMBL" id="VFQC01000001">
    <property type="protein sequence ID" value="TQN31110.1"/>
    <property type="molecule type" value="Genomic_DNA"/>
</dbReference>
<dbReference type="InterPro" id="IPR010982">
    <property type="entry name" value="Lambda_DNA-bd_dom_sf"/>
</dbReference>
<dbReference type="AlphaFoldDB" id="A0A543NH76"/>
<dbReference type="InterPro" id="IPR001387">
    <property type="entry name" value="Cro/C1-type_HTH"/>
</dbReference>
<dbReference type="Gene3D" id="1.25.40.10">
    <property type="entry name" value="Tetratricopeptide repeat domain"/>
    <property type="match status" value="1"/>
</dbReference>
<dbReference type="OrthoDB" id="9794834at2"/>
<dbReference type="InterPro" id="IPR011990">
    <property type="entry name" value="TPR-like_helical_dom_sf"/>
</dbReference>
<dbReference type="Gene3D" id="1.10.260.40">
    <property type="entry name" value="lambda repressor-like DNA-binding domains"/>
    <property type="match status" value="1"/>
</dbReference>
<dbReference type="SMART" id="SM00530">
    <property type="entry name" value="HTH_XRE"/>
    <property type="match status" value="1"/>
</dbReference>
<evidence type="ECO:0000313" key="3">
    <source>
        <dbReference type="Proteomes" id="UP000317422"/>
    </source>
</evidence>
<accession>A0A543NH76</accession>